<reference evidence="10" key="2">
    <citation type="submission" date="2020-04" db="EMBL/GenBank/DDBJ databases">
        <authorList>
            <consortium name="NCBI Genome Project"/>
        </authorList>
    </citation>
    <scope>NUCLEOTIDE SEQUENCE</scope>
    <source>
        <strain evidence="10">CBS 781.70</strain>
    </source>
</reference>
<dbReference type="EMBL" id="ML975149">
    <property type="protein sequence ID" value="KAF1817002.1"/>
    <property type="molecule type" value="Genomic_DNA"/>
</dbReference>
<evidence type="ECO:0000313" key="9">
    <source>
        <dbReference type="Proteomes" id="UP000504638"/>
    </source>
</evidence>
<proteinExistence type="inferred from homology"/>
<evidence type="ECO:0000256" key="6">
    <source>
        <dbReference type="SAM" id="MobiDB-lite"/>
    </source>
</evidence>
<sequence>MHPLIAVPAIFALEYRAISHKSLTPAGALVALLTAITHAIHPWSVFFVLLGVFFLAGSHVTKIKHDVKARLTLSSVGSTAGEGPRNASQVLANSLVASVLVLLHTLALRLQTNADLPEDQFCFRWGAIGRPADVLVVGIVANYAAVAADTFSSELGILANAGPRLVTRPWKTVPKGTNGGVTGLGLVAGLLGSSIVTFTATLLLQFCGGNDFVSLLPMEYLQRPLKHFGSSGASASKASIPPSVNGESKPLFTKIFDTLSNPRVSLLKYVRGVSSSLQGSTIQREMSASLWDARKVLGFFGVMLFMGLFGSILDSILGAVLQASVVDSRSGKVVEGKGGAKVPVTPRGSASGLAGPETTNLRNRSAKKEHGEELDRKVYYESRKVAVGMDVLSNNGVNFLMALLTSLTAMSLACWYWDIAPLNILGVYIEVIDAITKPFSDLWKSSVTKPFSTLWD</sequence>
<dbReference type="GeneID" id="54423655"/>
<keyword evidence="4 7" id="KW-1133">Transmembrane helix</keyword>
<evidence type="ECO:0000313" key="8">
    <source>
        <dbReference type="EMBL" id="KAF1817002.1"/>
    </source>
</evidence>
<feature type="transmembrane region" description="Helical" evidence="7">
    <location>
        <begin position="40"/>
        <end position="60"/>
    </location>
</feature>
<dbReference type="PANTHER" id="PTHR13353">
    <property type="entry name" value="TRANSMEMBRANE PROTEIN 19"/>
    <property type="match status" value="1"/>
</dbReference>
<evidence type="ECO:0008006" key="11">
    <source>
        <dbReference type="Google" id="ProtNLM"/>
    </source>
</evidence>
<dbReference type="AlphaFoldDB" id="A0A6G1GG81"/>
<keyword evidence="9" id="KW-1185">Reference proteome</keyword>
<comment type="similarity">
    <text evidence="2">Belongs to the TMEM19 family.</text>
</comment>
<evidence type="ECO:0000256" key="4">
    <source>
        <dbReference type="ARBA" id="ARBA00022989"/>
    </source>
</evidence>
<comment type="subcellular location">
    <subcellularLocation>
        <location evidence="1">Membrane</location>
        <topology evidence="1">Multi-pass membrane protein</topology>
    </subcellularLocation>
</comment>
<dbReference type="RefSeq" id="XP_033538633.1">
    <property type="nucleotide sequence ID" value="XM_033683085.1"/>
</dbReference>
<evidence type="ECO:0000256" key="3">
    <source>
        <dbReference type="ARBA" id="ARBA00022692"/>
    </source>
</evidence>
<protein>
    <recommendedName>
        <fullName evidence="11">DUF92-domain-containing protein</fullName>
    </recommendedName>
</protein>
<feature type="transmembrane region" description="Helical" evidence="7">
    <location>
        <begin position="296"/>
        <end position="321"/>
    </location>
</feature>
<name>A0A6G1GG81_9PEZI</name>
<dbReference type="PANTHER" id="PTHR13353:SF5">
    <property type="entry name" value="TRANSMEMBRANE PROTEIN 19"/>
    <property type="match status" value="1"/>
</dbReference>
<evidence type="ECO:0000256" key="1">
    <source>
        <dbReference type="ARBA" id="ARBA00004141"/>
    </source>
</evidence>
<evidence type="ECO:0000256" key="7">
    <source>
        <dbReference type="SAM" id="Phobius"/>
    </source>
</evidence>
<evidence type="ECO:0000313" key="10">
    <source>
        <dbReference type="RefSeq" id="XP_033538633.1"/>
    </source>
</evidence>
<dbReference type="Proteomes" id="UP000504638">
    <property type="component" value="Unplaced"/>
</dbReference>
<keyword evidence="5 7" id="KW-0472">Membrane</keyword>
<reference evidence="8 10" key="1">
    <citation type="submission" date="2020-01" db="EMBL/GenBank/DDBJ databases">
        <authorList>
            <consortium name="DOE Joint Genome Institute"/>
            <person name="Haridas S."/>
            <person name="Albert R."/>
            <person name="Binder M."/>
            <person name="Bloem J."/>
            <person name="Labutti K."/>
            <person name="Salamov A."/>
            <person name="Andreopoulos B."/>
            <person name="Baker S.E."/>
            <person name="Barry K."/>
            <person name="Bills G."/>
            <person name="Bluhm B.H."/>
            <person name="Cannon C."/>
            <person name="Castanera R."/>
            <person name="Culley D.E."/>
            <person name="Daum C."/>
            <person name="Ezra D."/>
            <person name="Gonzalez J.B."/>
            <person name="Henrissat B."/>
            <person name="Kuo A."/>
            <person name="Liang C."/>
            <person name="Lipzen A."/>
            <person name="Lutzoni F."/>
            <person name="Magnuson J."/>
            <person name="Mondo S."/>
            <person name="Nolan M."/>
            <person name="Ohm R."/>
            <person name="Pangilinan J."/>
            <person name="Park H.-J."/>
            <person name="Ramirez L."/>
            <person name="Alfaro M."/>
            <person name="Sun H."/>
            <person name="Tritt A."/>
            <person name="Yoshinaga Y."/>
            <person name="Zwiers L.-H."/>
            <person name="Turgeon B.G."/>
            <person name="Goodwin S.B."/>
            <person name="Spatafora J.W."/>
            <person name="Crous P.W."/>
            <person name="Grigoriev I.V."/>
        </authorList>
    </citation>
    <scope>NUCLEOTIDE SEQUENCE</scope>
    <source>
        <strain evidence="8 10">CBS 781.70</strain>
    </source>
</reference>
<dbReference type="OrthoDB" id="15001at2759"/>
<dbReference type="InterPro" id="IPR002794">
    <property type="entry name" value="DUF92_TMEM19"/>
</dbReference>
<dbReference type="Pfam" id="PF01940">
    <property type="entry name" value="DUF92"/>
    <property type="match status" value="2"/>
</dbReference>
<dbReference type="GO" id="GO:0016020">
    <property type="term" value="C:membrane"/>
    <property type="evidence" value="ECO:0007669"/>
    <property type="project" value="UniProtKB-SubCell"/>
</dbReference>
<feature type="region of interest" description="Disordered" evidence="6">
    <location>
        <begin position="345"/>
        <end position="370"/>
    </location>
</feature>
<gene>
    <name evidence="8 10" type="ORF">P152DRAFT_5779</name>
</gene>
<organism evidence="8">
    <name type="scientific">Eremomyces bilateralis CBS 781.70</name>
    <dbReference type="NCBI Taxonomy" id="1392243"/>
    <lineage>
        <taxon>Eukaryota</taxon>
        <taxon>Fungi</taxon>
        <taxon>Dikarya</taxon>
        <taxon>Ascomycota</taxon>
        <taxon>Pezizomycotina</taxon>
        <taxon>Dothideomycetes</taxon>
        <taxon>Dothideomycetes incertae sedis</taxon>
        <taxon>Eremomycetales</taxon>
        <taxon>Eremomycetaceae</taxon>
        <taxon>Eremomyces</taxon>
    </lineage>
</organism>
<accession>A0A6G1GG81</accession>
<feature type="transmembrane region" description="Helical" evidence="7">
    <location>
        <begin position="399"/>
        <end position="417"/>
    </location>
</feature>
<keyword evidence="3 7" id="KW-0812">Transmembrane</keyword>
<evidence type="ECO:0000256" key="2">
    <source>
        <dbReference type="ARBA" id="ARBA00009012"/>
    </source>
</evidence>
<reference evidence="10" key="3">
    <citation type="submission" date="2025-04" db="UniProtKB">
        <authorList>
            <consortium name="RefSeq"/>
        </authorList>
    </citation>
    <scope>IDENTIFICATION</scope>
    <source>
        <strain evidence="10">CBS 781.70</strain>
    </source>
</reference>
<evidence type="ECO:0000256" key="5">
    <source>
        <dbReference type="ARBA" id="ARBA00023136"/>
    </source>
</evidence>